<evidence type="ECO:0000256" key="1">
    <source>
        <dbReference type="ARBA" id="ARBA00010617"/>
    </source>
</evidence>
<keyword evidence="3 7" id="KW-0479">Metal-binding</keyword>
<keyword evidence="9" id="KW-1133">Transmembrane helix</keyword>
<sequence>METLLYFSILLPLIFVLLLLKTLKSQRKIKAGYNLPPGPPKLPIIGNMHNLRGEHPHRRLAALAKTYGPIFHLKLGEIDVIVVTSPALAAEVTRTHDLNFASRPQFMGTKVILYDGGDLVFAPYGKLWAQLRKICTVELFSQKRVKNFGLMMEEEGHNMVEKIKNMTVNGSPVNITNLLLSIASTTVSRAAFGKDCAQHERLFTGVKKTFKYLSGFDLADLYPSLTFLADINGMRRRLERVRRDLDGTLNEIFEEHMERAKRRDEDSNYIVHDVLDDEDLVDVLLRLKTSVELEDFITMDNIKGVILDLILGGTETTAAIMEWAMTELIRHPEILRKAQEEVRKTLNGKRKIEEKDISNLPYLNMIIKETLRARPPGPFLVPRHSLETIKLGGYTVPAGSRVMINAWAIMRDQTCWNDAESFKPERFEGVDMADIRDSFIPFGGGRRICPGINFGMRSMENVLANLLYHFDWKLPGGKKPEEVDVEEAFGLSLIRKNDLVLVATPYKYI</sequence>
<dbReference type="PRINTS" id="PR00385">
    <property type="entry name" value="P450"/>
</dbReference>
<feature type="binding site" description="axial binding residue" evidence="7">
    <location>
        <position position="449"/>
    </location>
    <ligand>
        <name>heme</name>
        <dbReference type="ChEBI" id="CHEBI:30413"/>
    </ligand>
    <ligandPart>
        <name>Fe</name>
        <dbReference type="ChEBI" id="CHEBI:18248"/>
    </ligandPart>
</feature>
<dbReference type="PROSITE" id="PS00086">
    <property type="entry name" value="CYTOCHROME_P450"/>
    <property type="match status" value="1"/>
</dbReference>
<keyword evidence="11" id="KW-1185">Reference proteome</keyword>
<evidence type="ECO:0000256" key="3">
    <source>
        <dbReference type="ARBA" id="ARBA00022723"/>
    </source>
</evidence>
<dbReference type="SUPFAM" id="SSF48264">
    <property type="entry name" value="Cytochrome P450"/>
    <property type="match status" value="1"/>
</dbReference>
<evidence type="ECO:0000256" key="9">
    <source>
        <dbReference type="SAM" id="Phobius"/>
    </source>
</evidence>
<proteinExistence type="inferred from homology"/>
<dbReference type="EMBL" id="JAGYWB010000011">
    <property type="protein sequence ID" value="KAI0504980.1"/>
    <property type="molecule type" value="Genomic_DNA"/>
</dbReference>
<dbReference type="PANTHER" id="PTHR47955">
    <property type="entry name" value="CYTOCHROME P450 FAMILY 71 PROTEIN"/>
    <property type="match status" value="1"/>
</dbReference>
<comment type="cofactor">
    <cofactor evidence="7">
        <name>heme</name>
        <dbReference type="ChEBI" id="CHEBI:30413"/>
    </cofactor>
</comment>
<dbReference type="Gene3D" id="1.10.630.10">
    <property type="entry name" value="Cytochrome P450"/>
    <property type="match status" value="1"/>
</dbReference>
<gene>
    <name evidence="10" type="ORF">KFK09_015937</name>
</gene>
<dbReference type="PRINTS" id="PR00463">
    <property type="entry name" value="EP450I"/>
</dbReference>
<comment type="similarity">
    <text evidence="1 8">Belongs to the cytochrome P450 family.</text>
</comment>
<feature type="transmembrane region" description="Helical" evidence="9">
    <location>
        <begin position="6"/>
        <end position="23"/>
    </location>
</feature>
<dbReference type="CDD" id="cd11072">
    <property type="entry name" value="CYP71-like"/>
    <property type="match status" value="1"/>
</dbReference>
<keyword evidence="2 7" id="KW-0349">Heme</keyword>
<name>A0A8T3B645_DENNO</name>
<protein>
    <recommendedName>
        <fullName evidence="12">Cytochrome P450</fullName>
    </recommendedName>
</protein>
<dbReference type="FunFam" id="1.10.630.10:FF:000043">
    <property type="entry name" value="Cytochrome P450 99A2"/>
    <property type="match status" value="1"/>
</dbReference>
<dbReference type="InterPro" id="IPR036396">
    <property type="entry name" value="Cyt_P450_sf"/>
</dbReference>
<dbReference type="GO" id="GO:0005506">
    <property type="term" value="F:iron ion binding"/>
    <property type="evidence" value="ECO:0007669"/>
    <property type="project" value="InterPro"/>
</dbReference>
<keyword evidence="9" id="KW-0812">Transmembrane</keyword>
<dbReference type="InterPro" id="IPR017972">
    <property type="entry name" value="Cyt_P450_CS"/>
</dbReference>
<dbReference type="AlphaFoldDB" id="A0A8T3B645"/>
<dbReference type="PANTHER" id="PTHR47955:SF8">
    <property type="entry name" value="CYTOCHROME P450 71D11-LIKE"/>
    <property type="match status" value="1"/>
</dbReference>
<evidence type="ECO:0000256" key="6">
    <source>
        <dbReference type="ARBA" id="ARBA00023033"/>
    </source>
</evidence>
<keyword evidence="5 7" id="KW-0408">Iron</keyword>
<evidence type="ECO:0000256" key="2">
    <source>
        <dbReference type="ARBA" id="ARBA00022617"/>
    </source>
</evidence>
<dbReference type="GO" id="GO:0016705">
    <property type="term" value="F:oxidoreductase activity, acting on paired donors, with incorporation or reduction of molecular oxygen"/>
    <property type="evidence" value="ECO:0007669"/>
    <property type="project" value="InterPro"/>
</dbReference>
<dbReference type="InterPro" id="IPR001128">
    <property type="entry name" value="Cyt_P450"/>
</dbReference>
<evidence type="ECO:0000313" key="10">
    <source>
        <dbReference type="EMBL" id="KAI0504980.1"/>
    </source>
</evidence>
<evidence type="ECO:0000256" key="8">
    <source>
        <dbReference type="RuleBase" id="RU000461"/>
    </source>
</evidence>
<dbReference type="InterPro" id="IPR002401">
    <property type="entry name" value="Cyt_P450_E_grp-I"/>
</dbReference>
<keyword evidence="9" id="KW-0472">Membrane</keyword>
<evidence type="ECO:0008006" key="12">
    <source>
        <dbReference type="Google" id="ProtNLM"/>
    </source>
</evidence>
<dbReference type="SMR" id="A0A8T3B645"/>
<dbReference type="Pfam" id="PF00067">
    <property type="entry name" value="p450"/>
    <property type="match status" value="1"/>
</dbReference>
<reference evidence="10" key="1">
    <citation type="journal article" date="2022" name="Front. Genet.">
        <title>Chromosome-Scale Assembly of the Dendrobium nobile Genome Provides Insights Into the Molecular Mechanism of the Biosynthesis of the Medicinal Active Ingredient of Dendrobium.</title>
        <authorList>
            <person name="Xu Q."/>
            <person name="Niu S.-C."/>
            <person name="Li K.-L."/>
            <person name="Zheng P.-J."/>
            <person name="Zhang X.-J."/>
            <person name="Jia Y."/>
            <person name="Liu Y."/>
            <person name="Niu Y.-X."/>
            <person name="Yu L.-H."/>
            <person name="Chen D.-F."/>
            <person name="Zhang G.-Q."/>
        </authorList>
    </citation>
    <scope>NUCLEOTIDE SEQUENCE</scope>
    <source>
        <tissue evidence="10">Leaf</tissue>
    </source>
</reference>
<keyword evidence="6 8" id="KW-0503">Monooxygenase</keyword>
<keyword evidence="4 8" id="KW-0560">Oxidoreductase</keyword>
<dbReference type="GO" id="GO:0004497">
    <property type="term" value="F:monooxygenase activity"/>
    <property type="evidence" value="ECO:0007669"/>
    <property type="project" value="UniProtKB-KW"/>
</dbReference>
<evidence type="ECO:0000256" key="5">
    <source>
        <dbReference type="ARBA" id="ARBA00023004"/>
    </source>
</evidence>
<dbReference type="Proteomes" id="UP000829196">
    <property type="component" value="Unassembled WGS sequence"/>
</dbReference>
<organism evidence="10 11">
    <name type="scientific">Dendrobium nobile</name>
    <name type="common">Orchid</name>
    <dbReference type="NCBI Taxonomy" id="94219"/>
    <lineage>
        <taxon>Eukaryota</taxon>
        <taxon>Viridiplantae</taxon>
        <taxon>Streptophyta</taxon>
        <taxon>Embryophyta</taxon>
        <taxon>Tracheophyta</taxon>
        <taxon>Spermatophyta</taxon>
        <taxon>Magnoliopsida</taxon>
        <taxon>Liliopsida</taxon>
        <taxon>Asparagales</taxon>
        <taxon>Orchidaceae</taxon>
        <taxon>Epidendroideae</taxon>
        <taxon>Malaxideae</taxon>
        <taxon>Dendrobiinae</taxon>
        <taxon>Dendrobium</taxon>
    </lineage>
</organism>
<evidence type="ECO:0000313" key="11">
    <source>
        <dbReference type="Proteomes" id="UP000829196"/>
    </source>
</evidence>
<dbReference type="GO" id="GO:0020037">
    <property type="term" value="F:heme binding"/>
    <property type="evidence" value="ECO:0007669"/>
    <property type="project" value="InterPro"/>
</dbReference>
<comment type="caution">
    <text evidence="10">The sequence shown here is derived from an EMBL/GenBank/DDBJ whole genome shotgun (WGS) entry which is preliminary data.</text>
</comment>
<accession>A0A8T3B645</accession>
<evidence type="ECO:0000256" key="7">
    <source>
        <dbReference type="PIRSR" id="PIRSR602401-1"/>
    </source>
</evidence>
<dbReference type="OrthoDB" id="2789670at2759"/>
<evidence type="ECO:0000256" key="4">
    <source>
        <dbReference type="ARBA" id="ARBA00023002"/>
    </source>
</evidence>